<name>A0ABW5WI88_9PSEU</name>
<evidence type="ECO:0000256" key="1">
    <source>
        <dbReference type="SAM" id="MobiDB-lite"/>
    </source>
</evidence>
<keyword evidence="3" id="KW-1185">Reference proteome</keyword>
<proteinExistence type="predicted"/>
<feature type="region of interest" description="Disordered" evidence="1">
    <location>
        <begin position="54"/>
        <end position="91"/>
    </location>
</feature>
<dbReference type="Pfam" id="PF02575">
    <property type="entry name" value="YbaB_DNA_bd"/>
    <property type="match status" value="1"/>
</dbReference>
<dbReference type="InterPro" id="IPR004401">
    <property type="entry name" value="YbaB/EbfC"/>
</dbReference>
<dbReference type="EMBL" id="JBHUOF010000049">
    <property type="protein sequence ID" value="MFD2802904.1"/>
    <property type="molecule type" value="Genomic_DNA"/>
</dbReference>
<evidence type="ECO:0000313" key="3">
    <source>
        <dbReference type="Proteomes" id="UP001597478"/>
    </source>
</evidence>
<dbReference type="InterPro" id="IPR036894">
    <property type="entry name" value="YbaB-like_sf"/>
</dbReference>
<organism evidence="2 3">
    <name type="scientific">Prauserella oleivorans</name>
    <dbReference type="NCBI Taxonomy" id="1478153"/>
    <lineage>
        <taxon>Bacteria</taxon>
        <taxon>Bacillati</taxon>
        <taxon>Actinomycetota</taxon>
        <taxon>Actinomycetes</taxon>
        <taxon>Pseudonocardiales</taxon>
        <taxon>Pseudonocardiaceae</taxon>
        <taxon>Prauserella</taxon>
    </lineage>
</organism>
<evidence type="ECO:0000313" key="2">
    <source>
        <dbReference type="EMBL" id="MFD2802904.1"/>
    </source>
</evidence>
<comment type="caution">
    <text evidence="2">The sequence shown here is derived from an EMBL/GenBank/DDBJ whole genome shotgun (WGS) entry which is preliminary data.</text>
</comment>
<dbReference type="Gene3D" id="3.30.1310.10">
    <property type="entry name" value="Nucleoid-associated protein YbaB-like domain"/>
    <property type="match status" value="1"/>
</dbReference>
<gene>
    <name evidence="2" type="ORF">ACFS2C_26270</name>
</gene>
<dbReference type="RefSeq" id="WP_377396311.1">
    <property type="nucleotide sequence ID" value="NZ_JBHSAN010000054.1"/>
</dbReference>
<accession>A0ABW5WI88</accession>
<protein>
    <submittedName>
        <fullName evidence="2">YbaB/EbfC family nucleoid-associated protein</fullName>
    </submittedName>
</protein>
<dbReference type="Proteomes" id="UP001597478">
    <property type="component" value="Unassembled WGS sequence"/>
</dbReference>
<reference evidence="3" key="1">
    <citation type="journal article" date="2019" name="Int. J. Syst. Evol. Microbiol.">
        <title>The Global Catalogue of Microorganisms (GCM) 10K type strain sequencing project: providing services to taxonomists for standard genome sequencing and annotation.</title>
        <authorList>
            <consortium name="The Broad Institute Genomics Platform"/>
            <consortium name="The Broad Institute Genome Sequencing Center for Infectious Disease"/>
            <person name="Wu L."/>
            <person name="Ma J."/>
        </authorList>
    </citation>
    <scope>NUCLEOTIDE SEQUENCE [LARGE SCALE GENOMIC DNA]</scope>
    <source>
        <strain evidence="3">IBRC-M 10906</strain>
    </source>
</reference>
<feature type="compositionally biased region" description="Basic residues" evidence="1">
    <location>
        <begin position="80"/>
        <end position="91"/>
    </location>
</feature>
<sequence length="91" mass="9620">MAGNASSLTVTSTDGLVRATVDSAGTLTGLEFAPSAFERTDPATLARTVLEVVRQGTAHAHGTDTESQSTARPPVPPRPTPKRIRPERRPE</sequence>